<dbReference type="PANTHER" id="PTHR43792">
    <property type="entry name" value="GNAT FAMILY, PUTATIVE (AFU_ORTHOLOGUE AFUA_3G00765)-RELATED-RELATED"/>
    <property type="match status" value="1"/>
</dbReference>
<protein>
    <submittedName>
        <fullName evidence="6">Protein N-acetyltransferase, RimJ/RimL family</fullName>
    </submittedName>
</protein>
<keyword evidence="2" id="KW-0012">Acyltransferase</keyword>
<dbReference type="InterPro" id="IPR000182">
    <property type="entry name" value="GNAT_dom"/>
</dbReference>
<feature type="domain" description="N-acetyltransferase" evidence="5">
    <location>
        <begin position="17"/>
        <end position="171"/>
    </location>
</feature>
<dbReference type="STRING" id="553466.SAMN04487950_4291"/>
<evidence type="ECO:0000256" key="4">
    <source>
        <dbReference type="SAM" id="MobiDB-lite"/>
    </source>
</evidence>
<dbReference type="Pfam" id="PF13302">
    <property type="entry name" value="Acetyltransf_3"/>
    <property type="match status" value="1"/>
</dbReference>
<gene>
    <name evidence="6" type="ORF">SAMN04487950_4291</name>
</gene>
<comment type="similarity">
    <text evidence="3">Belongs to the acetyltransferase family. RimJ subfamily.</text>
</comment>
<organism evidence="6 7">
    <name type="scientific">Halogranum rubrum</name>
    <dbReference type="NCBI Taxonomy" id="553466"/>
    <lineage>
        <taxon>Archaea</taxon>
        <taxon>Methanobacteriati</taxon>
        <taxon>Methanobacteriota</taxon>
        <taxon>Stenosarchaea group</taxon>
        <taxon>Halobacteria</taxon>
        <taxon>Halobacteriales</taxon>
        <taxon>Haloferacaceae</taxon>
    </lineage>
</organism>
<evidence type="ECO:0000256" key="1">
    <source>
        <dbReference type="ARBA" id="ARBA00022679"/>
    </source>
</evidence>
<dbReference type="Gene3D" id="3.40.630.30">
    <property type="match status" value="1"/>
</dbReference>
<feature type="region of interest" description="Disordered" evidence="4">
    <location>
        <begin position="23"/>
        <end position="54"/>
    </location>
</feature>
<evidence type="ECO:0000259" key="5">
    <source>
        <dbReference type="PROSITE" id="PS51186"/>
    </source>
</evidence>
<dbReference type="EMBL" id="FOTC01000009">
    <property type="protein sequence ID" value="SFL59310.1"/>
    <property type="molecule type" value="Genomic_DNA"/>
</dbReference>
<sequence>MSEERDVDTTVVEGERVSLRPVERDDAAFMQRSTTDPDIRIPLGSTSPSNEHESESFIEEYVEGDDGISLVVETDETPIGLVAVKSLKPARPELVYWFVPEYHRQGYGTEAVGLFVDYLFRTVDCHGLHARVFAFNEGSQGVLEGLGFAEEGRFREARFVDGAYVDVFHFGLLRREWTDART</sequence>
<proteinExistence type="inferred from homology"/>
<dbReference type="CDD" id="cd04301">
    <property type="entry name" value="NAT_SF"/>
    <property type="match status" value="1"/>
</dbReference>
<dbReference type="Proteomes" id="UP000199607">
    <property type="component" value="Unassembled WGS sequence"/>
</dbReference>
<evidence type="ECO:0000256" key="2">
    <source>
        <dbReference type="ARBA" id="ARBA00023315"/>
    </source>
</evidence>
<dbReference type="InterPro" id="IPR016181">
    <property type="entry name" value="Acyl_CoA_acyltransferase"/>
</dbReference>
<evidence type="ECO:0000256" key="3">
    <source>
        <dbReference type="ARBA" id="ARBA00038502"/>
    </source>
</evidence>
<dbReference type="InterPro" id="IPR051531">
    <property type="entry name" value="N-acetyltransferase"/>
</dbReference>
<accession>A0A1I4IYG6</accession>
<dbReference type="PROSITE" id="PS51186">
    <property type="entry name" value="GNAT"/>
    <property type="match status" value="1"/>
</dbReference>
<reference evidence="7" key="1">
    <citation type="submission" date="2016-10" db="EMBL/GenBank/DDBJ databases">
        <authorList>
            <person name="Varghese N."/>
            <person name="Submissions S."/>
        </authorList>
    </citation>
    <scope>NUCLEOTIDE SEQUENCE [LARGE SCALE GENOMIC DNA]</scope>
    <source>
        <strain evidence="7">CGMCC 1.7738</strain>
    </source>
</reference>
<evidence type="ECO:0000313" key="7">
    <source>
        <dbReference type="Proteomes" id="UP000199607"/>
    </source>
</evidence>
<keyword evidence="1 6" id="KW-0808">Transferase</keyword>
<dbReference type="PANTHER" id="PTHR43792:SF8">
    <property type="entry name" value="[RIBOSOMAL PROTEIN US5]-ALANINE N-ACETYLTRANSFERASE"/>
    <property type="match status" value="1"/>
</dbReference>
<keyword evidence="7" id="KW-1185">Reference proteome</keyword>
<dbReference type="AlphaFoldDB" id="A0A1I4IYG6"/>
<dbReference type="GO" id="GO:0016747">
    <property type="term" value="F:acyltransferase activity, transferring groups other than amino-acyl groups"/>
    <property type="evidence" value="ECO:0007669"/>
    <property type="project" value="InterPro"/>
</dbReference>
<evidence type="ECO:0000313" key="6">
    <source>
        <dbReference type="EMBL" id="SFL59310.1"/>
    </source>
</evidence>
<dbReference type="RefSeq" id="WP_089872488.1">
    <property type="nucleotide sequence ID" value="NZ_FOTC01000009.1"/>
</dbReference>
<dbReference type="SUPFAM" id="SSF55729">
    <property type="entry name" value="Acyl-CoA N-acyltransferases (Nat)"/>
    <property type="match status" value="1"/>
</dbReference>
<name>A0A1I4IYG6_9EURY</name>